<dbReference type="AlphaFoldDB" id="A0A6B9FP16"/>
<evidence type="ECO:0000259" key="2">
    <source>
        <dbReference type="PROSITE" id="PS51186"/>
    </source>
</evidence>
<accession>A0A6B9FP16</accession>
<gene>
    <name evidence="3" type="ORF">MMSR116_14495</name>
</gene>
<dbReference type="OrthoDB" id="7986118at2"/>
<feature type="region of interest" description="Disordered" evidence="1">
    <location>
        <begin position="225"/>
        <end position="263"/>
    </location>
</feature>
<organism evidence="3 4">
    <name type="scientific">Methylobacterium mesophilicum SR1.6/6</name>
    <dbReference type="NCBI Taxonomy" id="908290"/>
    <lineage>
        <taxon>Bacteria</taxon>
        <taxon>Pseudomonadati</taxon>
        <taxon>Pseudomonadota</taxon>
        <taxon>Alphaproteobacteria</taxon>
        <taxon>Hyphomicrobiales</taxon>
        <taxon>Methylobacteriaceae</taxon>
        <taxon>Methylobacterium</taxon>
    </lineage>
</organism>
<dbReference type="Proteomes" id="UP000012488">
    <property type="component" value="Chromosome"/>
</dbReference>
<dbReference type="SUPFAM" id="SSF55729">
    <property type="entry name" value="Acyl-CoA N-acyltransferases (Nat)"/>
    <property type="match status" value="1"/>
</dbReference>
<dbReference type="InterPro" id="IPR000182">
    <property type="entry name" value="GNAT_dom"/>
</dbReference>
<evidence type="ECO:0000313" key="3">
    <source>
        <dbReference type="EMBL" id="QGY02954.1"/>
    </source>
</evidence>
<protein>
    <submittedName>
        <fullName evidence="3">GNAT N-acetyltransferase</fullName>
    </submittedName>
</protein>
<evidence type="ECO:0000256" key="1">
    <source>
        <dbReference type="SAM" id="MobiDB-lite"/>
    </source>
</evidence>
<feature type="domain" description="N-acetyltransferase" evidence="2">
    <location>
        <begin position="60"/>
        <end position="221"/>
    </location>
</feature>
<proteinExistence type="predicted"/>
<keyword evidence="3" id="KW-0808">Transferase</keyword>
<dbReference type="PROSITE" id="PS51186">
    <property type="entry name" value="GNAT"/>
    <property type="match status" value="1"/>
</dbReference>
<dbReference type="InterPro" id="IPR016181">
    <property type="entry name" value="Acyl_CoA_acyltransferase"/>
</dbReference>
<dbReference type="RefSeq" id="WP_010682446.1">
    <property type="nucleotide sequence ID" value="NZ_CP043538.1"/>
</dbReference>
<reference evidence="3 4" key="1">
    <citation type="journal article" date="2012" name="Genet. Mol. Biol.">
        <title>Analysis of 16S rRNA and mxaF genes revealing insights into Methylobacterium niche-specific plant association.</title>
        <authorList>
            <person name="Dourado M.N."/>
            <person name="Andreote F.D."/>
            <person name="Dini-Andreote F."/>
            <person name="Conti R."/>
            <person name="Araujo J.M."/>
            <person name="Araujo W.L."/>
        </authorList>
    </citation>
    <scope>NUCLEOTIDE SEQUENCE [LARGE SCALE GENOMIC DNA]</scope>
    <source>
        <strain evidence="3 4">SR1.6/6</strain>
    </source>
</reference>
<dbReference type="Gene3D" id="3.40.630.30">
    <property type="match status" value="1"/>
</dbReference>
<dbReference type="GO" id="GO:0016747">
    <property type="term" value="F:acyltransferase activity, transferring groups other than amino-acyl groups"/>
    <property type="evidence" value="ECO:0007669"/>
    <property type="project" value="InterPro"/>
</dbReference>
<evidence type="ECO:0000313" key="4">
    <source>
        <dbReference type="Proteomes" id="UP000012488"/>
    </source>
</evidence>
<dbReference type="Pfam" id="PF13302">
    <property type="entry name" value="Acetyltransf_3"/>
    <property type="match status" value="1"/>
</dbReference>
<name>A0A6B9FP16_9HYPH</name>
<sequence length="263" mass="28219">MTFKPYPHARGDGSLGEGWAMLRARVARRMALGLFSERVSIGLTRDLSVAVEPPAAKIPVRLRDFRPDDLPVLFPVGGDKAAERERDDVRWRLRAAAHGVLPSRCFVLVDEVSGRPCHIQWLTGPGYGDAIRRTGALPVLSAEEAMLENAFTPASFRGLGVMAAAVYLIAERARALGKRRLVAFVDADNAASLKAVRRAGFTPCSIRTRRQFAFGTFRTVRFDPNAGPVRRGGGTTPRDDGAGAGDGIPSNGGARKAGSPDDG</sequence>
<dbReference type="EMBL" id="CP043538">
    <property type="protein sequence ID" value="QGY02954.1"/>
    <property type="molecule type" value="Genomic_DNA"/>
</dbReference>
<dbReference type="KEGG" id="mmes:MMSR116_14495"/>
<reference evidence="3 4" key="2">
    <citation type="journal article" date="2013" name="Genome Announc.">
        <title>Draft Genome Sequence of Methylobacterium mesophilicum Strain SR1.6/6, Isolated from Citrus sinensis.</title>
        <authorList>
            <person name="Marinho Almeida D."/>
            <person name="Dini-Andreote F."/>
            <person name="Camargo Neves A.A."/>
            <person name="Juca Ramos R.T."/>
            <person name="Andreote F.D."/>
            <person name="Carneiro A.R."/>
            <person name="Oliveira de Souza Lima A."/>
            <person name="Caracciolo Gomes de Sa P.H."/>
            <person name="Ribeiro Barbosa M.S."/>
            <person name="Araujo W.L."/>
            <person name="Silva A."/>
        </authorList>
    </citation>
    <scope>NUCLEOTIDE SEQUENCE [LARGE SCALE GENOMIC DNA]</scope>
    <source>
        <strain evidence="3 4">SR1.6/6</strain>
    </source>
</reference>